<gene>
    <name evidence="5" type="primary">RBMS1</name>
    <name evidence="5" type="ORF">GOODEAATRI_002172</name>
</gene>
<keyword evidence="1" id="KW-0677">Repeat</keyword>
<dbReference type="InterPro" id="IPR012677">
    <property type="entry name" value="Nucleotide-bd_a/b_plait_sf"/>
</dbReference>
<evidence type="ECO:0000256" key="3">
    <source>
        <dbReference type="PROSITE-ProRule" id="PRU00176"/>
    </source>
</evidence>
<comment type="caution">
    <text evidence="5">The sequence shown here is derived from an EMBL/GenBank/DDBJ whole genome shotgun (WGS) entry which is preliminary data.</text>
</comment>
<keyword evidence="6" id="KW-1185">Reference proteome</keyword>
<dbReference type="PANTHER" id="PTHR24012">
    <property type="entry name" value="RNA BINDING PROTEIN"/>
    <property type="match status" value="1"/>
</dbReference>
<name>A0ABV0MRK8_9TELE</name>
<dbReference type="Proteomes" id="UP001476798">
    <property type="component" value="Unassembled WGS sequence"/>
</dbReference>
<dbReference type="PROSITE" id="PS50102">
    <property type="entry name" value="RRM"/>
    <property type="match status" value="1"/>
</dbReference>
<evidence type="ECO:0000313" key="5">
    <source>
        <dbReference type="EMBL" id="MEQ2160707.1"/>
    </source>
</evidence>
<sequence length="58" mass="6556">QQQEQDPTNLYISNLPLSVDERELEKMLQPFGQVVSTRILRDYSGNSRGVGFARFVAG</sequence>
<evidence type="ECO:0000259" key="4">
    <source>
        <dbReference type="PROSITE" id="PS50102"/>
    </source>
</evidence>
<organism evidence="5 6">
    <name type="scientific">Goodea atripinnis</name>
    <dbReference type="NCBI Taxonomy" id="208336"/>
    <lineage>
        <taxon>Eukaryota</taxon>
        <taxon>Metazoa</taxon>
        <taxon>Chordata</taxon>
        <taxon>Craniata</taxon>
        <taxon>Vertebrata</taxon>
        <taxon>Euteleostomi</taxon>
        <taxon>Actinopterygii</taxon>
        <taxon>Neopterygii</taxon>
        <taxon>Teleostei</taxon>
        <taxon>Neoteleostei</taxon>
        <taxon>Acanthomorphata</taxon>
        <taxon>Ovalentaria</taxon>
        <taxon>Atherinomorphae</taxon>
        <taxon>Cyprinodontiformes</taxon>
        <taxon>Goodeidae</taxon>
        <taxon>Goodea</taxon>
    </lineage>
</organism>
<accession>A0ABV0MRK8</accession>
<proteinExistence type="predicted"/>
<evidence type="ECO:0000256" key="1">
    <source>
        <dbReference type="ARBA" id="ARBA00022737"/>
    </source>
</evidence>
<dbReference type="SUPFAM" id="SSF54928">
    <property type="entry name" value="RNA-binding domain, RBD"/>
    <property type="match status" value="1"/>
</dbReference>
<dbReference type="Gene3D" id="3.30.70.330">
    <property type="match status" value="1"/>
</dbReference>
<keyword evidence="2 3" id="KW-0694">RNA-binding</keyword>
<protein>
    <submittedName>
        <fullName evidence="5">RNA-binding motif, single-stranded-interacting protein 1</fullName>
    </submittedName>
</protein>
<feature type="non-terminal residue" evidence="5">
    <location>
        <position position="1"/>
    </location>
</feature>
<feature type="domain" description="RRM" evidence="4">
    <location>
        <begin position="8"/>
        <end position="58"/>
    </location>
</feature>
<evidence type="ECO:0000256" key="2">
    <source>
        <dbReference type="ARBA" id="ARBA00022884"/>
    </source>
</evidence>
<dbReference type="EMBL" id="JAHRIO010010071">
    <property type="protein sequence ID" value="MEQ2160707.1"/>
    <property type="molecule type" value="Genomic_DNA"/>
</dbReference>
<reference evidence="5 6" key="1">
    <citation type="submission" date="2021-06" db="EMBL/GenBank/DDBJ databases">
        <authorList>
            <person name="Palmer J.M."/>
        </authorList>
    </citation>
    <scope>NUCLEOTIDE SEQUENCE [LARGE SCALE GENOMIC DNA]</scope>
    <source>
        <strain evidence="5 6">GA_2019</strain>
        <tissue evidence="5">Muscle</tissue>
    </source>
</reference>
<dbReference type="InterPro" id="IPR035979">
    <property type="entry name" value="RBD_domain_sf"/>
</dbReference>
<dbReference type="Pfam" id="PF00076">
    <property type="entry name" value="RRM_1"/>
    <property type="match status" value="1"/>
</dbReference>
<evidence type="ECO:0000313" key="6">
    <source>
        <dbReference type="Proteomes" id="UP001476798"/>
    </source>
</evidence>
<dbReference type="InterPro" id="IPR000504">
    <property type="entry name" value="RRM_dom"/>
</dbReference>